<dbReference type="InterPro" id="IPR051534">
    <property type="entry name" value="CBASS_pafABC_assoc_protein"/>
</dbReference>
<dbReference type="AlphaFoldDB" id="A0A6M8AZS9"/>
<evidence type="ECO:0000313" key="7">
    <source>
        <dbReference type="Proteomes" id="UP000504752"/>
    </source>
</evidence>
<evidence type="ECO:0000259" key="5">
    <source>
        <dbReference type="Pfam" id="PF25583"/>
    </source>
</evidence>
<proteinExistence type="predicted"/>
<dbReference type="InterPro" id="IPR028349">
    <property type="entry name" value="PafC-like"/>
</dbReference>
<feature type="region of interest" description="Disordered" evidence="1">
    <location>
        <begin position="128"/>
        <end position="164"/>
    </location>
</feature>
<dbReference type="Pfam" id="PF13280">
    <property type="entry name" value="WYL"/>
    <property type="match status" value="1"/>
</dbReference>
<organism evidence="6 7">
    <name type="scientific">Actinomyces marmotae</name>
    <dbReference type="NCBI Taxonomy" id="2737173"/>
    <lineage>
        <taxon>Bacteria</taxon>
        <taxon>Bacillati</taxon>
        <taxon>Actinomycetota</taxon>
        <taxon>Actinomycetes</taxon>
        <taxon>Actinomycetales</taxon>
        <taxon>Actinomycetaceae</taxon>
        <taxon>Actinomyces</taxon>
    </lineage>
</organism>
<dbReference type="Proteomes" id="UP000504752">
    <property type="component" value="Chromosome"/>
</dbReference>
<feature type="signal peptide" evidence="2">
    <location>
        <begin position="1"/>
        <end position="20"/>
    </location>
</feature>
<dbReference type="PROSITE" id="PS52050">
    <property type="entry name" value="WYL"/>
    <property type="match status" value="1"/>
</dbReference>
<dbReference type="EMBL" id="CP053642">
    <property type="protein sequence ID" value="QKD79734.1"/>
    <property type="molecule type" value="Genomic_DNA"/>
</dbReference>
<evidence type="ECO:0000313" key="6">
    <source>
        <dbReference type="EMBL" id="QKD79734.1"/>
    </source>
</evidence>
<dbReference type="Pfam" id="PF25583">
    <property type="entry name" value="WCX"/>
    <property type="match status" value="1"/>
</dbReference>
<sequence length="349" mass="36690">MARTPAAARLVRLLALPAWVAENDGATIAEAAAHFEVDEDTIRRDVGTLWVSGLPGGLHDDLVDFSATAWEAGRLSLSQAQGLDRPVRLSHEEAVSLLLSVRVLRGVLGADAGAATALGGAERTLACLLGPAEPPPDDDALGAPEAPSGPAAPDEPGPAGPVPQAAPATILAQVRRALDEGRRLHLSYVSATDAPSERDVDPIALRSDGSTLTLTAWCLTARAERSFRLDRILAASVLSAPGTTHRRRRGPGHEQDPTGAPTAELILEPTGRWLIEQLPRTRAEILDDGAIRAVVEGRDWDWLRGLVLSAGRHLRFVAPARLARSAREAALAALDAYADGGNPPAGAER</sequence>
<dbReference type="PIRSF" id="PIRSF016838">
    <property type="entry name" value="PafC"/>
    <property type="match status" value="1"/>
</dbReference>
<dbReference type="InterPro" id="IPR057727">
    <property type="entry name" value="WCX_dom"/>
</dbReference>
<keyword evidence="2" id="KW-0732">Signal</keyword>
<keyword evidence="7" id="KW-1185">Reference proteome</keyword>
<dbReference type="Pfam" id="PF19187">
    <property type="entry name" value="HTH_PafC"/>
    <property type="match status" value="1"/>
</dbReference>
<dbReference type="PANTHER" id="PTHR34580">
    <property type="match status" value="1"/>
</dbReference>
<feature type="region of interest" description="Disordered" evidence="1">
    <location>
        <begin position="241"/>
        <end position="261"/>
    </location>
</feature>
<evidence type="ECO:0000256" key="1">
    <source>
        <dbReference type="SAM" id="MobiDB-lite"/>
    </source>
</evidence>
<dbReference type="RefSeq" id="WP_159523760.1">
    <property type="nucleotide sequence ID" value="NZ_CP053642.1"/>
</dbReference>
<dbReference type="PANTHER" id="PTHR34580:SF1">
    <property type="entry name" value="PROTEIN PAFC"/>
    <property type="match status" value="1"/>
</dbReference>
<evidence type="ECO:0000259" key="3">
    <source>
        <dbReference type="Pfam" id="PF13280"/>
    </source>
</evidence>
<gene>
    <name evidence="6" type="ORF">HPC72_05255</name>
</gene>
<feature type="chain" id="PRO_5039223606" evidence="2">
    <location>
        <begin position="21"/>
        <end position="349"/>
    </location>
</feature>
<feature type="domain" description="WCX" evidence="5">
    <location>
        <begin position="262"/>
        <end position="334"/>
    </location>
</feature>
<name>A0A6M8AZS9_9ACTO</name>
<feature type="compositionally biased region" description="Low complexity" evidence="1">
    <location>
        <begin position="141"/>
        <end position="152"/>
    </location>
</feature>
<dbReference type="KEGG" id="amam:HPC72_05255"/>
<feature type="domain" description="WYL" evidence="3">
    <location>
        <begin position="170"/>
        <end position="236"/>
    </location>
</feature>
<dbReference type="InterPro" id="IPR043839">
    <property type="entry name" value="PafC_HTH"/>
</dbReference>
<dbReference type="InterPro" id="IPR026881">
    <property type="entry name" value="WYL_dom"/>
</dbReference>
<feature type="domain" description="PafC HTH" evidence="4">
    <location>
        <begin position="9"/>
        <end position="115"/>
    </location>
</feature>
<evidence type="ECO:0000256" key="2">
    <source>
        <dbReference type="SAM" id="SignalP"/>
    </source>
</evidence>
<accession>A0A6M8AZS9</accession>
<reference evidence="6 7" key="1">
    <citation type="submission" date="2020-05" db="EMBL/GenBank/DDBJ databases">
        <title>Actinomyces sp. zg-325.</title>
        <authorList>
            <person name="Yang C."/>
        </authorList>
    </citation>
    <scope>NUCLEOTIDE SEQUENCE [LARGE SCALE GENOMIC DNA]</scope>
    <source>
        <strain evidence="7">zg-325</strain>
    </source>
</reference>
<evidence type="ECO:0000259" key="4">
    <source>
        <dbReference type="Pfam" id="PF19187"/>
    </source>
</evidence>
<protein>
    <submittedName>
        <fullName evidence="6">WYL domain-containing protein</fullName>
    </submittedName>
</protein>